<keyword evidence="4" id="KW-0812">Transmembrane</keyword>
<feature type="chain" id="PRO_5034730622" description="SH3 domain-containing protein" evidence="5">
    <location>
        <begin position="20"/>
        <end position="558"/>
    </location>
</feature>
<dbReference type="SMART" id="SM00326">
    <property type="entry name" value="SH3"/>
    <property type="match status" value="1"/>
</dbReference>
<keyword evidence="4" id="KW-0472">Membrane</keyword>
<proteinExistence type="predicted"/>
<dbReference type="Gene3D" id="2.30.30.40">
    <property type="entry name" value="SH3 Domains"/>
    <property type="match status" value="1"/>
</dbReference>
<dbReference type="CDD" id="cd12087">
    <property type="entry name" value="TM_EGFR-like"/>
    <property type="match status" value="1"/>
</dbReference>
<evidence type="ECO:0000256" key="5">
    <source>
        <dbReference type="SAM" id="SignalP"/>
    </source>
</evidence>
<feature type="compositionally biased region" description="Low complexity" evidence="3">
    <location>
        <begin position="473"/>
        <end position="484"/>
    </location>
</feature>
<dbReference type="InterPro" id="IPR001452">
    <property type="entry name" value="SH3_domain"/>
</dbReference>
<feature type="signal peptide" evidence="5">
    <location>
        <begin position="1"/>
        <end position="19"/>
    </location>
</feature>
<dbReference type="InterPro" id="IPR036028">
    <property type="entry name" value="SH3-like_dom_sf"/>
</dbReference>
<accession>A0A8H7PTN2</accession>
<keyword evidence="4" id="KW-1133">Transmembrane helix</keyword>
<organism evidence="7 8">
    <name type="scientific">Umbelopsis vinacea</name>
    <dbReference type="NCBI Taxonomy" id="44442"/>
    <lineage>
        <taxon>Eukaryota</taxon>
        <taxon>Fungi</taxon>
        <taxon>Fungi incertae sedis</taxon>
        <taxon>Mucoromycota</taxon>
        <taxon>Mucoromycotina</taxon>
        <taxon>Umbelopsidomycetes</taxon>
        <taxon>Umbelopsidales</taxon>
        <taxon>Umbelopsidaceae</taxon>
        <taxon>Umbelopsis</taxon>
    </lineage>
</organism>
<dbReference type="PROSITE" id="PS50002">
    <property type="entry name" value="SH3"/>
    <property type="match status" value="1"/>
</dbReference>
<gene>
    <name evidence="7" type="ORF">INT44_006471</name>
</gene>
<feature type="region of interest" description="Disordered" evidence="3">
    <location>
        <begin position="459"/>
        <end position="518"/>
    </location>
</feature>
<feature type="domain" description="SH3" evidence="6">
    <location>
        <begin position="326"/>
        <end position="387"/>
    </location>
</feature>
<sequence>MLVAIVMLSASWLPSLITAQTTQPCMNLQSSQACPAYQQYYVNIPANTTNYPWLATVSDVPGFDQALFQYANSTQNYLQSLGCTNGAYPTYIPYARYSLSMLCEQIIQDSQDCNAINNLYPGPLCSDTCMSYVASVAQITSNTSLCQPSDLRTSELADLTNRCSTWDGYNGTSARGCISGSSNEPLNCAFSYVHVADMFSSGFQNDTTTACEFCKENSGNACCQTIVGCNYHHGLSGGAIAGIVIGCVAAVTAAVLIYFCFCRRPRRFQKEFPPYVPPQFQNRHQRSFNVLRSGSKQSLVASSPYDPQTVSTSSVIPEDTTPFTHEIEEFYVAVHPYPPQIVDELELHVGDVVCLAMIFDDGWGLGFNVNTGLKGAFPLVCVTPASREVLEQVLMGEEEDTQQVMHHVNSHRNDDTYSDAAAYGSYMLQQNTFNLPTSEKRVSQDKLELNMERIRETLRRSMSLSQHSSRPVSSQTLASSLSHSNTIPKRTASMRSAHTGSAPTTPTSPNSPMFGMTPLSNALLRSRNYQQDDDTYEMLNQHRQRNGSVGDNSWMQSS</sequence>
<dbReference type="AlphaFoldDB" id="A0A8H7PTN2"/>
<evidence type="ECO:0000256" key="1">
    <source>
        <dbReference type="ARBA" id="ARBA00022443"/>
    </source>
</evidence>
<keyword evidence="8" id="KW-1185">Reference proteome</keyword>
<evidence type="ECO:0000256" key="4">
    <source>
        <dbReference type="SAM" id="Phobius"/>
    </source>
</evidence>
<evidence type="ECO:0000256" key="3">
    <source>
        <dbReference type="SAM" id="MobiDB-lite"/>
    </source>
</evidence>
<keyword evidence="5" id="KW-0732">Signal</keyword>
<dbReference type="Proteomes" id="UP000612746">
    <property type="component" value="Unassembled WGS sequence"/>
</dbReference>
<name>A0A8H7PTN2_9FUNG</name>
<feature type="transmembrane region" description="Helical" evidence="4">
    <location>
        <begin position="239"/>
        <end position="261"/>
    </location>
</feature>
<protein>
    <recommendedName>
        <fullName evidence="6">SH3 domain-containing protein</fullName>
    </recommendedName>
</protein>
<evidence type="ECO:0000313" key="7">
    <source>
        <dbReference type="EMBL" id="KAG2179623.1"/>
    </source>
</evidence>
<evidence type="ECO:0000256" key="2">
    <source>
        <dbReference type="PROSITE-ProRule" id="PRU00192"/>
    </source>
</evidence>
<dbReference type="OrthoDB" id="5340910at2759"/>
<feature type="compositionally biased region" description="Low complexity" evidence="3">
    <location>
        <begin position="496"/>
        <end position="512"/>
    </location>
</feature>
<evidence type="ECO:0000259" key="6">
    <source>
        <dbReference type="PROSITE" id="PS50002"/>
    </source>
</evidence>
<reference evidence="7" key="1">
    <citation type="submission" date="2020-12" db="EMBL/GenBank/DDBJ databases">
        <title>Metabolic potential, ecology and presence of endohyphal bacteria is reflected in genomic diversity of Mucoromycotina.</title>
        <authorList>
            <person name="Muszewska A."/>
            <person name="Okrasinska A."/>
            <person name="Steczkiewicz K."/>
            <person name="Drgas O."/>
            <person name="Orlowska M."/>
            <person name="Perlinska-Lenart U."/>
            <person name="Aleksandrzak-Piekarczyk T."/>
            <person name="Szatraj K."/>
            <person name="Zielenkiewicz U."/>
            <person name="Pilsyk S."/>
            <person name="Malc E."/>
            <person name="Mieczkowski P."/>
            <person name="Kruszewska J.S."/>
            <person name="Biernat P."/>
            <person name="Pawlowska J."/>
        </authorList>
    </citation>
    <scope>NUCLEOTIDE SEQUENCE</scope>
    <source>
        <strain evidence="7">WA0000051536</strain>
    </source>
</reference>
<keyword evidence="1 2" id="KW-0728">SH3 domain</keyword>
<evidence type="ECO:0000313" key="8">
    <source>
        <dbReference type="Proteomes" id="UP000612746"/>
    </source>
</evidence>
<dbReference type="EMBL" id="JAEPRA010000010">
    <property type="protein sequence ID" value="KAG2179623.1"/>
    <property type="molecule type" value="Genomic_DNA"/>
</dbReference>
<comment type="caution">
    <text evidence="7">The sequence shown here is derived from an EMBL/GenBank/DDBJ whole genome shotgun (WGS) entry which is preliminary data.</text>
</comment>
<feature type="compositionally biased region" description="Polar residues" evidence="3">
    <location>
        <begin position="460"/>
        <end position="472"/>
    </location>
</feature>
<dbReference type="SUPFAM" id="SSF50044">
    <property type="entry name" value="SH3-domain"/>
    <property type="match status" value="1"/>
</dbReference>